<sequence length="111" mass="12452">MSKISYGIVWIGLQRTEDCWYKNTTNCNTGNGFEWTDGSTNMDTKLLEKNWWTPGNPDNSGLMQPYVVMFMSSNKSDGLSGKLDDVPEDYVGTKDFILHGFVCGKPANLKV</sequence>
<dbReference type="Gene3D" id="3.10.100.10">
    <property type="entry name" value="Mannose-Binding Protein A, subunit A"/>
    <property type="match status" value="1"/>
</dbReference>
<protein>
    <recommendedName>
        <fullName evidence="3">C-type lectin domain-containing protein</fullName>
    </recommendedName>
</protein>
<evidence type="ECO:0000313" key="1">
    <source>
        <dbReference type="EMBL" id="CAI5447642.1"/>
    </source>
</evidence>
<dbReference type="SUPFAM" id="SSF56436">
    <property type="entry name" value="C-type lectin-like"/>
    <property type="match status" value="1"/>
</dbReference>
<dbReference type="EMBL" id="CANHGI010000004">
    <property type="protein sequence ID" value="CAI5447642.1"/>
    <property type="molecule type" value="Genomic_DNA"/>
</dbReference>
<keyword evidence="2" id="KW-1185">Reference proteome</keyword>
<reference evidence="1" key="1">
    <citation type="submission" date="2022-11" db="EMBL/GenBank/DDBJ databases">
        <authorList>
            <person name="Kikuchi T."/>
        </authorList>
    </citation>
    <scope>NUCLEOTIDE SEQUENCE</scope>
    <source>
        <strain evidence="1">PS1010</strain>
    </source>
</reference>
<gene>
    <name evidence="1" type="ORF">CAMP_LOCUS10279</name>
</gene>
<dbReference type="Proteomes" id="UP001152747">
    <property type="component" value="Unassembled WGS sequence"/>
</dbReference>
<name>A0A9P1IQQ8_9PELO</name>
<dbReference type="AlphaFoldDB" id="A0A9P1IQQ8"/>
<organism evidence="1 2">
    <name type="scientific">Caenorhabditis angaria</name>
    <dbReference type="NCBI Taxonomy" id="860376"/>
    <lineage>
        <taxon>Eukaryota</taxon>
        <taxon>Metazoa</taxon>
        <taxon>Ecdysozoa</taxon>
        <taxon>Nematoda</taxon>
        <taxon>Chromadorea</taxon>
        <taxon>Rhabditida</taxon>
        <taxon>Rhabditina</taxon>
        <taxon>Rhabditomorpha</taxon>
        <taxon>Rhabditoidea</taxon>
        <taxon>Rhabditidae</taxon>
        <taxon>Peloderinae</taxon>
        <taxon>Caenorhabditis</taxon>
    </lineage>
</organism>
<evidence type="ECO:0008006" key="3">
    <source>
        <dbReference type="Google" id="ProtNLM"/>
    </source>
</evidence>
<comment type="caution">
    <text evidence="1">The sequence shown here is derived from an EMBL/GenBank/DDBJ whole genome shotgun (WGS) entry which is preliminary data.</text>
</comment>
<dbReference type="InterPro" id="IPR016186">
    <property type="entry name" value="C-type_lectin-like/link_sf"/>
</dbReference>
<dbReference type="InterPro" id="IPR016187">
    <property type="entry name" value="CTDL_fold"/>
</dbReference>
<evidence type="ECO:0000313" key="2">
    <source>
        <dbReference type="Proteomes" id="UP001152747"/>
    </source>
</evidence>
<accession>A0A9P1IQQ8</accession>
<dbReference type="PANTHER" id="PTHR23124">
    <property type="entry name" value="C-TYPE LECTIN DOMAIN-CONTAINING PROTEIN-RELATED-RELATED"/>
    <property type="match status" value="1"/>
</dbReference>
<proteinExistence type="predicted"/>